<evidence type="ECO:0000313" key="2">
    <source>
        <dbReference type="Proteomes" id="UP000019439"/>
    </source>
</evidence>
<sequence length="153" mass="17789">MKVIKFIENNDGFTMDSSAYPDYVNSIKTHVPKNALQFMEASWHYDHRDPKCPHDAKIESLCIRERNFADFRVTDIDILLLGAYGNRMSLFYSEVYSYNIDKKKCEWPTDDYSHGDWLVDEISLSDDGLLIHKIILTDAVISIKSKDVKYNIV</sequence>
<dbReference type="Proteomes" id="UP000019439">
    <property type="component" value="Chromosome"/>
</dbReference>
<dbReference type="RefSeq" id="WP_025381679.1">
    <property type="nucleotide sequence ID" value="NZ_CABIIH010000085.1"/>
</dbReference>
<organism evidence="1 2">
    <name type="scientific">Yersinia similis</name>
    <dbReference type="NCBI Taxonomy" id="367190"/>
    <lineage>
        <taxon>Bacteria</taxon>
        <taxon>Pseudomonadati</taxon>
        <taxon>Pseudomonadota</taxon>
        <taxon>Gammaproteobacteria</taxon>
        <taxon>Enterobacterales</taxon>
        <taxon>Yersiniaceae</taxon>
        <taxon>Yersinia</taxon>
    </lineage>
</organism>
<evidence type="ECO:0000313" key="1">
    <source>
        <dbReference type="EMBL" id="AHK18883.1"/>
    </source>
</evidence>
<name>A0ABM5PVJ2_9GAMM</name>
<keyword evidence="2" id="KW-1185">Reference proteome</keyword>
<dbReference type="GeneID" id="96663106"/>
<accession>A0ABM5PVJ2</accession>
<reference evidence="1 2" key="1">
    <citation type="journal article" date="2014" name="Genome Announc.">
        <title>Genome Sequence of Yersinia similis Y228T, a Member of the Yersinia pseudotuberculosis Complex.</title>
        <authorList>
            <person name="Sprague L.D."/>
            <person name="Neubauer H."/>
        </authorList>
    </citation>
    <scope>NUCLEOTIDE SEQUENCE [LARGE SCALE GENOMIC DNA]</scope>
    <source>
        <strain evidence="1 2">228</strain>
    </source>
</reference>
<protein>
    <submittedName>
        <fullName evidence="1">Uncharacterized protein</fullName>
    </submittedName>
</protein>
<gene>
    <name evidence="1" type="ORF">BF17_05730</name>
</gene>
<dbReference type="EMBL" id="CP007230">
    <property type="protein sequence ID" value="AHK18883.1"/>
    <property type="molecule type" value="Genomic_DNA"/>
</dbReference>
<proteinExistence type="predicted"/>